<dbReference type="GO" id="GO:0071978">
    <property type="term" value="P:bacterial-type flagellum-dependent swarming motility"/>
    <property type="evidence" value="ECO:0007669"/>
    <property type="project" value="TreeGrafter"/>
</dbReference>
<dbReference type="Pfam" id="PF22692">
    <property type="entry name" value="LlgE_F_G_D1"/>
    <property type="match status" value="1"/>
</dbReference>
<dbReference type="Proteomes" id="UP000295506">
    <property type="component" value="Unassembled WGS sequence"/>
</dbReference>
<evidence type="ECO:0000259" key="5">
    <source>
        <dbReference type="Pfam" id="PF06429"/>
    </source>
</evidence>
<feature type="domain" description="Flagellar basal-body/hook protein C-terminal" evidence="5">
    <location>
        <begin position="207"/>
        <end position="250"/>
    </location>
</feature>
<proteinExistence type="inferred from homology"/>
<evidence type="ECO:0000256" key="4">
    <source>
        <dbReference type="RuleBase" id="RU362116"/>
    </source>
</evidence>
<protein>
    <submittedName>
        <fullName evidence="8">Flagellar basal-body rod protein FlgG</fullName>
    </submittedName>
    <submittedName>
        <fullName evidence="7">Flagellar biosynthesis protein FlgG</fullName>
    </submittedName>
</protein>
<gene>
    <name evidence="7" type="ORF">AWY79_14075</name>
    <name evidence="8" type="ORF">EDC59_105164</name>
</gene>
<dbReference type="RefSeq" id="WP_066805246.1">
    <property type="nucleotide sequence ID" value="NZ_CP014206.1"/>
</dbReference>
<evidence type="ECO:0000313" key="7">
    <source>
        <dbReference type="EMBL" id="AMK12156.1"/>
    </source>
</evidence>
<dbReference type="InterPro" id="IPR053967">
    <property type="entry name" value="LlgE_F_G-like_D1"/>
</dbReference>
<reference evidence="8 10" key="2">
    <citation type="submission" date="2019-03" db="EMBL/GenBank/DDBJ databases">
        <title>Genomic Encyclopedia of Type Strains, Phase IV (KMG-IV): sequencing the most valuable type-strain genomes for metagenomic binning, comparative biology and taxonomic classification.</title>
        <authorList>
            <person name="Goeker M."/>
        </authorList>
    </citation>
    <scope>NUCLEOTIDE SEQUENCE [LARGE SCALE GENOMIC DNA]</scope>
    <source>
        <strain evidence="8 10">DSM 101483</strain>
    </source>
</reference>
<keyword evidence="8" id="KW-0966">Cell projection</keyword>
<evidence type="ECO:0000256" key="2">
    <source>
        <dbReference type="ARBA" id="ARBA00009677"/>
    </source>
</evidence>
<evidence type="ECO:0000313" key="9">
    <source>
        <dbReference type="Proteomes" id="UP000055611"/>
    </source>
</evidence>
<dbReference type="EMBL" id="CP014206">
    <property type="protein sequence ID" value="AMK12156.1"/>
    <property type="molecule type" value="Genomic_DNA"/>
</dbReference>
<dbReference type="InterPro" id="IPR020013">
    <property type="entry name" value="Flagellar_FlgE/F/G"/>
</dbReference>
<keyword evidence="8" id="KW-0969">Cilium</keyword>
<dbReference type="InterPro" id="IPR010930">
    <property type="entry name" value="Flg_bb/hook_C_dom"/>
</dbReference>
<comment type="similarity">
    <text evidence="2 4">Belongs to the flagella basal body rod proteins family.</text>
</comment>
<dbReference type="InterPro" id="IPR037925">
    <property type="entry name" value="FlgE/F/G-like"/>
</dbReference>
<dbReference type="GO" id="GO:0030694">
    <property type="term" value="C:bacterial-type flagellum basal body, rod"/>
    <property type="evidence" value="ECO:0007669"/>
    <property type="project" value="InterPro"/>
</dbReference>
<dbReference type="InterPro" id="IPR019776">
    <property type="entry name" value="Flagellar_basal_body_rod_CS"/>
</dbReference>
<keyword evidence="3 4" id="KW-0975">Bacterial flagellum</keyword>
<evidence type="ECO:0000313" key="10">
    <source>
        <dbReference type="Proteomes" id="UP000295506"/>
    </source>
</evidence>
<keyword evidence="8" id="KW-0282">Flagellum</keyword>
<keyword evidence="9" id="KW-1185">Reference proteome</keyword>
<name>A0A126QQX9_9BACT</name>
<dbReference type="Pfam" id="PF06429">
    <property type="entry name" value="Flg_bbr_C"/>
    <property type="match status" value="1"/>
</dbReference>
<dbReference type="OrthoDB" id="9804559at2"/>
<dbReference type="InterPro" id="IPR012836">
    <property type="entry name" value="FlgF"/>
</dbReference>
<evidence type="ECO:0000256" key="3">
    <source>
        <dbReference type="ARBA" id="ARBA00023143"/>
    </source>
</evidence>
<dbReference type="NCBIfam" id="TIGR03506">
    <property type="entry name" value="FlgEFG_subfam"/>
    <property type="match status" value="1"/>
</dbReference>
<organism evidence="8 10">
    <name type="scientific">Pseudodesulfovibrio indicus</name>
    <dbReference type="NCBI Taxonomy" id="1716143"/>
    <lineage>
        <taxon>Bacteria</taxon>
        <taxon>Pseudomonadati</taxon>
        <taxon>Thermodesulfobacteriota</taxon>
        <taxon>Desulfovibrionia</taxon>
        <taxon>Desulfovibrionales</taxon>
        <taxon>Desulfovibrionaceae</taxon>
    </lineage>
</organism>
<dbReference type="EMBL" id="SOBK01000005">
    <property type="protein sequence ID" value="TDT88761.1"/>
    <property type="molecule type" value="Genomic_DNA"/>
</dbReference>
<feature type="domain" description="Flagellar hook protein FlgE/F/G-like D1" evidence="6">
    <location>
        <begin position="99"/>
        <end position="163"/>
    </location>
</feature>
<evidence type="ECO:0000313" key="8">
    <source>
        <dbReference type="EMBL" id="TDT88761.1"/>
    </source>
</evidence>
<dbReference type="KEGG" id="dej:AWY79_14075"/>
<dbReference type="Proteomes" id="UP000055611">
    <property type="component" value="Chromosome"/>
</dbReference>
<evidence type="ECO:0000256" key="1">
    <source>
        <dbReference type="ARBA" id="ARBA00004117"/>
    </source>
</evidence>
<dbReference type="NCBIfam" id="TIGR02490">
    <property type="entry name" value="flgF"/>
    <property type="match status" value="1"/>
</dbReference>
<dbReference type="SUPFAM" id="SSF117143">
    <property type="entry name" value="Flagellar hook protein flgE"/>
    <property type="match status" value="1"/>
</dbReference>
<dbReference type="AlphaFoldDB" id="A0A126QQX9"/>
<comment type="subcellular location">
    <subcellularLocation>
        <location evidence="1 4">Bacterial flagellum basal body</location>
    </subcellularLocation>
</comment>
<evidence type="ECO:0000259" key="6">
    <source>
        <dbReference type="Pfam" id="PF22692"/>
    </source>
</evidence>
<sequence>MRDSTQSALFGALSNEIRMSSIANNLANVNTSAFKKDTLAFHDTFVRFAHDYLVDEKTYIRGKKLFPEGHIMAKARLSAQRPDFSQGSLEQTGNQLDFAISGEGFFTVQGPEEMLYTRAGNFVADANGMLRTKDGNPVMVDGGPLVIPSGAAVQVDGQGNISVNGNPAGAFDLVTFDDPNQLERMGSNNFRAPLGVGAVPPEEINVAQGFLEKGNVDVVTEMVAMIEVQRAHTMYSKVIQSDNEMDTKLITQAGRPAV</sequence>
<reference evidence="7 9" key="1">
    <citation type="journal article" date="2016" name="Front. Microbiol.">
        <title>Genome Sequence of the Piezophilic, Mesophilic Sulfate-Reducing Bacterium Desulfovibrio indicus J2T.</title>
        <authorList>
            <person name="Cao J."/>
            <person name="Maignien L."/>
            <person name="Shao Z."/>
            <person name="Alain K."/>
            <person name="Jebbar M."/>
        </authorList>
    </citation>
    <scope>NUCLEOTIDE SEQUENCE [LARGE SCALE GENOMIC DNA]</scope>
    <source>
        <strain evidence="7 9">J2</strain>
    </source>
</reference>
<dbReference type="PANTHER" id="PTHR30435">
    <property type="entry name" value="FLAGELLAR PROTEIN"/>
    <property type="match status" value="1"/>
</dbReference>
<dbReference type="PANTHER" id="PTHR30435:SF19">
    <property type="entry name" value="FLAGELLAR BASAL-BODY ROD PROTEIN FLGG"/>
    <property type="match status" value="1"/>
</dbReference>
<accession>A0A126QQX9</accession>
<dbReference type="PROSITE" id="PS00588">
    <property type="entry name" value="FLAGELLA_BB_ROD"/>
    <property type="match status" value="1"/>
</dbReference>